<evidence type="ECO:0000313" key="3">
    <source>
        <dbReference type="Proteomes" id="UP001446871"/>
    </source>
</evidence>
<feature type="compositionally biased region" description="Basic and acidic residues" evidence="1">
    <location>
        <begin position="61"/>
        <end position="74"/>
    </location>
</feature>
<dbReference type="EMBL" id="JAQQWM010000003">
    <property type="protein sequence ID" value="KAK8072112.1"/>
    <property type="molecule type" value="Genomic_DNA"/>
</dbReference>
<name>A0ABR1VMN2_9PEZI</name>
<evidence type="ECO:0000256" key="1">
    <source>
        <dbReference type="SAM" id="MobiDB-lite"/>
    </source>
</evidence>
<organism evidence="2 3">
    <name type="scientific">Apiospora saccharicola</name>
    <dbReference type="NCBI Taxonomy" id="335842"/>
    <lineage>
        <taxon>Eukaryota</taxon>
        <taxon>Fungi</taxon>
        <taxon>Dikarya</taxon>
        <taxon>Ascomycota</taxon>
        <taxon>Pezizomycotina</taxon>
        <taxon>Sordariomycetes</taxon>
        <taxon>Xylariomycetidae</taxon>
        <taxon>Amphisphaeriales</taxon>
        <taxon>Apiosporaceae</taxon>
        <taxon>Apiospora</taxon>
    </lineage>
</organism>
<accession>A0ABR1VMN2</accession>
<protein>
    <submittedName>
        <fullName evidence="2">Uncharacterized protein</fullName>
    </submittedName>
</protein>
<comment type="caution">
    <text evidence="2">The sequence shown here is derived from an EMBL/GenBank/DDBJ whole genome shotgun (WGS) entry which is preliminary data.</text>
</comment>
<evidence type="ECO:0000313" key="2">
    <source>
        <dbReference type="EMBL" id="KAK8072112.1"/>
    </source>
</evidence>
<feature type="region of interest" description="Disordered" evidence="1">
    <location>
        <begin position="43"/>
        <end position="90"/>
    </location>
</feature>
<proteinExistence type="predicted"/>
<sequence length="251" mass="27088">MVVKRKHSESELSVSSLSACSFNNSPLRTDSGAFQFDMMKSSLHSSPLKSSGHLHSRTMKRFRDSRPSQREVHGKPGPFVPAKVPGTNYSSNAERTLNMLYNAQKHQSHDDVHMQTTPMQLQSATAPQPHHQQQQAQVSLHNFWNLPNANSASATLSATPTSIATPSIDEPTDCEDCGQALHDPMNGDSMDVDEATDSGCGDCGKHVCSHCSITNLGEQRRCLGCAGKKSWVGGIGWTPNVGAGGISQFLS</sequence>
<gene>
    <name evidence="2" type="ORF">PG996_005460</name>
</gene>
<reference evidence="2 3" key="1">
    <citation type="submission" date="2023-01" db="EMBL/GenBank/DDBJ databases">
        <title>Analysis of 21 Apiospora genomes using comparative genomics revels a genus with tremendous synthesis potential of carbohydrate active enzymes and secondary metabolites.</title>
        <authorList>
            <person name="Sorensen T."/>
        </authorList>
    </citation>
    <scope>NUCLEOTIDE SEQUENCE [LARGE SCALE GENOMIC DNA]</scope>
    <source>
        <strain evidence="2 3">CBS 83171</strain>
    </source>
</reference>
<dbReference type="Proteomes" id="UP001446871">
    <property type="component" value="Unassembled WGS sequence"/>
</dbReference>
<keyword evidence="3" id="KW-1185">Reference proteome</keyword>